<evidence type="ECO:0000256" key="1">
    <source>
        <dbReference type="ARBA" id="ARBA00003416"/>
    </source>
</evidence>
<protein>
    <submittedName>
        <fullName evidence="5">DNA recombination protein RmuC</fullName>
    </submittedName>
</protein>
<dbReference type="RefSeq" id="WP_193637208.1">
    <property type="nucleotide sequence ID" value="NZ_JADCSA010000003.1"/>
</dbReference>
<comment type="function">
    <text evidence="1">Involved in DNA recombination.</text>
</comment>
<dbReference type="EMBL" id="JADCSA010000003">
    <property type="protein sequence ID" value="MBE7323893.1"/>
    <property type="molecule type" value="Genomic_DNA"/>
</dbReference>
<evidence type="ECO:0000256" key="2">
    <source>
        <dbReference type="ARBA" id="ARBA00009840"/>
    </source>
</evidence>
<dbReference type="InterPro" id="IPR003798">
    <property type="entry name" value="DNA_recombination_RmuC"/>
</dbReference>
<proteinExistence type="inferred from homology"/>
<comment type="caution">
    <text evidence="5">The sequence shown here is derived from an EMBL/GenBank/DDBJ whole genome shotgun (WGS) entry which is preliminary data.</text>
</comment>
<gene>
    <name evidence="5" type="ORF">IEQ44_04420</name>
</gene>
<organism evidence="5 6">
    <name type="scientific">Nocardioides malaquae</name>
    <dbReference type="NCBI Taxonomy" id="2773426"/>
    <lineage>
        <taxon>Bacteria</taxon>
        <taxon>Bacillati</taxon>
        <taxon>Actinomycetota</taxon>
        <taxon>Actinomycetes</taxon>
        <taxon>Propionibacteriales</taxon>
        <taxon>Nocardioidaceae</taxon>
        <taxon>Nocardioides</taxon>
    </lineage>
</organism>
<dbReference type="PANTHER" id="PTHR30563:SF0">
    <property type="entry name" value="DNA RECOMBINATION PROTEIN RMUC"/>
    <property type="match status" value="1"/>
</dbReference>
<evidence type="ECO:0000256" key="3">
    <source>
        <dbReference type="ARBA" id="ARBA00023054"/>
    </source>
</evidence>
<evidence type="ECO:0000313" key="5">
    <source>
        <dbReference type="EMBL" id="MBE7323893.1"/>
    </source>
</evidence>
<dbReference type="PANTHER" id="PTHR30563">
    <property type="entry name" value="DNA RECOMBINATION PROTEIN RMUC"/>
    <property type="match status" value="1"/>
</dbReference>
<keyword evidence="4" id="KW-0233">DNA recombination</keyword>
<evidence type="ECO:0000313" key="6">
    <source>
        <dbReference type="Proteomes" id="UP000756387"/>
    </source>
</evidence>
<dbReference type="Pfam" id="PF02646">
    <property type="entry name" value="RmuC"/>
    <property type="match status" value="1"/>
</dbReference>
<comment type="similarity">
    <text evidence="2">Belongs to the RmuC family.</text>
</comment>
<keyword evidence="3" id="KW-0175">Coiled coil</keyword>
<accession>A0ABR9RQP7</accession>
<sequence length="403" mass="43615">MDISTLLTLLVGLLVGLALGGLIGWLWARAHSPVADAERDALRAELKAQSDAVLEARAGDQAVVKDGLERLADQLRLLEHDRATWQGEFNAQVQSMRTTTESLRRETASLATALRKPQVRGQWGEMQLRRAVELAGMVDHCDFTEQVRLDDGSQRPDLVVHLAGGRQVVVDAKVPLAAFLDAAGADDETERTAHLTRHARQVRTHVDQLGAKAYQRALAETPEFVVLFVPAEAFLSVALDTQRDLLEYAAARNVVIATPTTLIALLRTVAHGWRHETVAAQVAEVQRLGQELHERLATLGVHVGKVGRSLAGAVQAYNQAVGSLESRVLVSARKFADLGVVETEIPEVAQVERTPRILTAPEFAALDAGSSPDEVLADDLERVAGRSGETAHDQMTARRAAGA</sequence>
<dbReference type="Proteomes" id="UP000756387">
    <property type="component" value="Unassembled WGS sequence"/>
</dbReference>
<reference evidence="5 6" key="1">
    <citation type="submission" date="2020-10" db="EMBL/GenBank/DDBJ databases">
        <title>Nocardioides sp. isolated from sludge.</title>
        <authorList>
            <person name="Zhang X."/>
        </authorList>
    </citation>
    <scope>NUCLEOTIDE SEQUENCE [LARGE SCALE GENOMIC DNA]</scope>
    <source>
        <strain evidence="5 6">Y6</strain>
    </source>
</reference>
<evidence type="ECO:0000256" key="4">
    <source>
        <dbReference type="ARBA" id="ARBA00023172"/>
    </source>
</evidence>
<keyword evidence="6" id="KW-1185">Reference proteome</keyword>
<name>A0ABR9RQP7_9ACTN</name>